<accession>A0A8H5F1K8</accession>
<protein>
    <submittedName>
        <fullName evidence="1">Uncharacterized protein</fullName>
    </submittedName>
</protein>
<dbReference type="OrthoDB" id="10480509at2759"/>
<evidence type="ECO:0000313" key="2">
    <source>
        <dbReference type="Proteomes" id="UP000541558"/>
    </source>
</evidence>
<dbReference type="EMBL" id="JAACJK010000169">
    <property type="protein sequence ID" value="KAF5320500.1"/>
    <property type="molecule type" value="Genomic_DNA"/>
</dbReference>
<comment type="caution">
    <text evidence="1">The sequence shown here is derived from an EMBL/GenBank/DDBJ whole genome shotgun (WGS) entry which is preliminary data.</text>
</comment>
<gene>
    <name evidence="1" type="ORF">D9611_010767</name>
</gene>
<name>A0A8H5F1K8_9AGAR</name>
<keyword evidence="2" id="KW-1185">Reference proteome</keyword>
<dbReference type="AlphaFoldDB" id="A0A8H5F1K8"/>
<organism evidence="1 2">
    <name type="scientific">Ephemerocybe angulata</name>
    <dbReference type="NCBI Taxonomy" id="980116"/>
    <lineage>
        <taxon>Eukaryota</taxon>
        <taxon>Fungi</taxon>
        <taxon>Dikarya</taxon>
        <taxon>Basidiomycota</taxon>
        <taxon>Agaricomycotina</taxon>
        <taxon>Agaricomycetes</taxon>
        <taxon>Agaricomycetidae</taxon>
        <taxon>Agaricales</taxon>
        <taxon>Agaricineae</taxon>
        <taxon>Psathyrellaceae</taxon>
        <taxon>Ephemerocybe</taxon>
    </lineage>
</organism>
<reference evidence="1 2" key="1">
    <citation type="journal article" date="2020" name="ISME J.">
        <title>Uncovering the hidden diversity of litter-decomposition mechanisms in mushroom-forming fungi.</title>
        <authorList>
            <person name="Floudas D."/>
            <person name="Bentzer J."/>
            <person name="Ahren D."/>
            <person name="Johansson T."/>
            <person name="Persson P."/>
            <person name="Tunlid A."/>
        </authorList>
    </citation>
    <scope>NUCLEOTIDE SEQUENCE [LARGE SCALE GENOMIC DNA]</scope>
    <source>
        <strain evidence="1 2">CBS 175.51</strain>
    </source>
</reference>
<sequence length="142" mass="15574">MDGLSMRGESLAVPFQHSLREFLEGAVGVYKRSLGEYEDGILEARVPRPVTVIIEIMDTGTFLPQRTVPSNTVLRELVSPEVVHSLGRPGLPAGGVSFTTVDQHGQRHLRMAKTIDENHLLDPIIFLAARPTDRLLSPPATP</sequence>
<dbReference type="Proteomes" id="UP000541558">
    <property type="component" value="Unassembled WGS sequence"/>
</dbReference>
<evidence type="ECO:0000313" key="1">
    <source>
        <dbReference type="EMBL" id="KAF5320500.1"/>
    </source>
</evidence>
<proteinExistence type="predicted"/>